<organism evidence="1 2">
    <name type="scientific">Marinobacter maroccanus</name>
    <dbReference type="NCBI Taxonomy" id="2055143"/>
    <lineage>
        <taxon>Bacteria</taxon>
        <taxon>Pseudomonadati</taxon>
        <taxon>Pseudomonadota</taxon>
        <taxon>Gammaproteobacteria</taxon>
        <taxon>Pseudomonadales</taxon>
        <taxon>Marinobacteraceae</taxon>
        <taxon>Marinobacter</taxon>
    </lineage>
</organism>
<dbReference type="EMBL" id="PSSX01000019">
    <property type="protein sequence ID" value="PPI82986.1"/>
    <property type="molecule type" value="Genomic_DNA"/>
</dbReference>
<evidence type="ECO:0000313" key="1">
    <source>
        <dbReference type="EMBL" id="PPI82986.1"/>
    </source>
</evidence>
<name>A0A2S5Z6I8_9GAMM</name>
<accession>A0A2S5Z6I8</accession>
<reference evidence="1 2" key="1">
    <citation type="submission" date="2018-01" db="EMBL/GenBank/DDBJ databases">
        <title>Complete genome sequences of the type strains of Marinobacter flavimaris and Marinobacter maroccanus.</title>
        <authorList>
            <person name="Palau M."/>
            <person name="Boujida N."/>
            <person name="Manresa A."/>
            <person name="Minana-Galbis D."/>
        </authorList>
    </citation>
    <scope>NUCLEOTIDE SEQUENCE [LARGE SCALE GENOMIC DNA]</scope>
    <source>
        <strain evidence="1 2">N4</strain>
    </source>
</reference>
<sequence>MTDKRPVQLVESIKTKQDKNDKAIEDALDTLQRDVKKGVTKPTMDNLVKLCQLSEGAIRKRKWAVLRLKAIKKSAKSSIEKTATVPKPKSEVELLRKRVRDLLTENAVLFEEALGLKGQLKRRDSEIRILERKLSMKIQNHTRKE</sequence>
<gene>
    <name evidence="1" type="ORF">KEHDKFFH_17010</name>
</gene>
<dbReference type="Proteomes" id="UP000239917">
    <property type="component" value="Unassembled WGS sequence"/>
</dbReference>
<comment type="caution">
    <text evidence="1">The sequence shown here is derived from an EMBL/GenBank/DDBJ whole genome shotgun (WGS) entry which is preliminary data.</text>
</comment>
<proteinExistence type="predicted"/>
<evidence type="ECO:0000313" key="2">
    <source>
        <dbReference type="Proteomes" id="UP000239917"/>
    </source>
</evidence>
<protein>
    <submittedName>
        <fullName evidence="1">Uncharacterized protein</fullName>
    </submittedName>
</protein>
<dbReference type="AlphaFoldDB" id="A0A2S5Z6I8"/>
<keyword evidence="2" id="KW-1185">Reference proteome</keyword>
<dbReference type="RefSeq" id="WP_104323011.1">
    <property type="nucleotide sequence ID" value="NZ_PSSX01000019.1"/>
</dbReference>